<dbReference type="Gene3D" id="3.90.220.20">
    <property type="entry name" value="DNA methylase specificity domains"/>
    <property type="match status" value="1"/>
</dbReference>
<evidence type="ECO:0000256" key="2">
    <source>
        <dbReference type="ARBA" id="ARBA00022747"/>
    </source>
</evidence>
<dbReference type="SUPFAM" id="SSF116734">
    <property type="entry name" value="DNA methylase specificity domain"/>
    <property type="match status" value="1"/>
</dbReference>
<sequence>MEFLKPIKYFDFEDCEEAKLGAVATITTGCQYAQFEWPDENLQPFTLIEKLVGDSIILGEQKYMRVSEREKKKFGFQHGDIIFTHNSSSSQLGNCVLYDLPHFVLHTKYLRIVANERVNSHFLLLMLTQLCLEGNIHRIAKQKGSVYYVSIEDLKRLKILVPTIEHQKQLLDFHIRA</sequence>
<dbReference type="GO" id="GO:0009307">
    <property type="term" value="P:DNA restriction-modification system"/>
    <property type="evidence" value="ECO:0007669"/>
    <property type="project" value="UniProtKB-KW"/>
</dbReference>
<comment type="caution">
    <text evidence="5">The sequence shown here is derived from an EMBL/GenBank/DDBJ whole genome shotgun (WGS) entry which is preliminary data.</text>
</comment>
<keyword evidence="5" id="KW-0540">Nuclease</keyword>
<evidence type="ECO:0000259" key="4">
    <source>
        <dbReference type="Pfam" id="PF01420"/>
    </source>
</evidence>
<dbReference type="PANTHER" id="PTHR30408:SF12">
    <property type="entry name" value="TYPE I RESTRICTION ENZYME MJAVIII SPECIFICITY SUBUNIT"/>
    <property type="match status" value="1"/>
</dbReference>
<gene>
    <name evidence="5" type="ORF">L0661_02615</name>
</gene>
<keyword evidence="5" id="KW-0255">Endonuclease</keyword>
<protein>
    <submittedName>
        <fullName evidence="5">Restriction endonuclease subunit S</fullName>
        <ecNumber evidence="5">3.1.21.-</ecNumber>
    </submittedName>
</protein>
<reference evidence="5" key="1">
    <citation type="submission" date="2022-01" db="EMBL/GenBank/DDBJ databases">
        <title>Novel species in genus Dyadobacter.</title>
        <authorList>
            <person name="Ma C."/>
        </authorList>
    </citation>
    <scope>NUCLEOTIDE SEQUENCE</scope>
    <source>
        <strain evidence="5">CY357</strain>
    </source>
</reference>
<dbReference type="GO" id="GO:0004519">
    <property type="term" value="F:endonuclease activity"/>
    <property type="evidence" value="ECO:0007669"/>
    <property type="project" value="UniProtKB-KW"/>
</dbReference>
<comment type="similarity">
    <text evidence="1">Belongs to the type-I restriction system S methylase family.</text>
</comment>
<dbReference type="InterPro" id="IPR052021">
    <property type="entry name" value="Type-I_RS_S_subunit"/>
</dbReference>
<organism evidence="5 6">
    <name type="scientific">Dyadobacter chenhuakuii</name>
    <dbReference type="NCBI Taxonomy" id="2909339"/>
    <lineage>
        <taxon>Bacteria</taxon>
        <taxon>Pseudomonadati</taxon>
        <taxon>Bacteroidota</taxon>
        <taxon>Cytophagia</taxon>
        <taxon>Cytophagales</taxon>
        <taxon>Spirosomataceae</taxon>
        <taxon>Dyadobacter</taxon>
    </lineage>
</organism>
<keyword evidence="2" id="KW-0680">Restriction system</keyword>
<dbReference type="RefSeq" id="WP_235176679.1">
    <property type="nucleotide sequence ID" value="NZ_JAKFFV010000002.1"/>
</dbReference>
<dbReference type="AlphaFoldDB" id="A0A9X1TSQ8"/>
<proteinExistence type="inferred from homology"/>
<keyword evidence="3" id="KW-0238">DNA-binding</keyword>
<accession>A0A9X1TSQ8</accession>
<keyword evidence="5" id="KW-0378">Hydrolase</keyword>
<evidence type="ECO:0000313" key="5">
    <source>
        <dbReference type="EMBL" id="MCF2497182.1"/>
    </source>
</evidence>
<dbReference type="Proteomes" id="UP001139411">
    <property type="component" value="Unassembled WGS sequence"/>
</dbReference>
<dbReference type="Pfam" id="PF01420">
    <property type="entry name" value="Methylase_S"/>
    <property type="match status" value="1"/>
</dbReference>
<dbReference type="PROSITE" id="PS51257">
    <property type="entry name" value="PROKAR_LIPOPROTEIN"/>
    <property type="match status" value="1"/>
</dbReference>
<evidence type="ECO:0000256" key="3">
    <source>
        <dbReference type="ARBA" id="ARBA00023125"/>
    </source>
</evidence>
<name>A0A9X1TSQ8_9BACT</name>
<dbReference type="EMBL" id="JAKFFV010000002">
    <property type="protein sequence ID" value="MCF2497182.1"/>
    <property type="molecule type" value="Genomic_DNA"/>
</dbReference>
<dbReference type="InterPro" id="IPR044946">
    <property type="entry name" value="Restrct_endonuc_typeI_TRD_sf"/>
</dbReference>
<evidence type="ECO:0000256" key="1">
    <source>
        <dbReference type="ARBA" id="ARBA00010923"/>
    </source>
</evidence>
<dbReference type="EC" id="3.1.21.-" evidence="5"/>
<feature type="domain" description="Type I restriction modification DNA specificity" evidence="4">
    <location>
        <begin position="14"/>
        <end position="173"/>
    </location>
</feature>
<dbReference type="InterPro" id="IPR000055">
    <property type="entry name" value="Restrct_endonuc_typeI_TRD"/>
</dbReference>
<dbReference type="PANTHER" id="PTHR30408">
    <property type="entry name" value="TYPE-1 RESTRICTION ENZYME ECOKI SPECIFICITY PROTEIN"/>
    <property type="match status" value="1"/>
</dbReference>
<dbReference type="GO" id="GO:0016787">
    <property type="term" value="F:hydrolase activity"/>
    <property type="evidence" value="ECO:0007669"/>
    <property type="project" value="UniProtKB-KW"/>
</dbReference>
<dbReference type="GO" id="GO:0003677">
    <property type="term" value="F:DNA binding"/>
    <property type="evidence" value="ECO:0007669"/>
    <property type="project" value="UniProtKB-KW"/>
</dbReference>
<evidence type="ECO:0000313" key="6">
    <source>
        <dbReference type="Proteomes" id="UP001139411"/>
    </source>
</evidence>